<comment type="caution">
    <text evidence="1">The sequence shown here is derived from an EMBL/GenBank/DDBJ whole genome shotgun (WGS) entry which is preliminary data.</text>
</comment>
<name>A0ABR1K7S9_9AGAR</name>
<sequence>MIRRSPTQIPMSDMDVQDVRDMVEAEKEIQKRESELASKMKALADNPNMTDADADMLNNIRKVKEERERRLGIRPESSG</sequence>
<reference evidence="1 2" key="1">
    <citation type="submission" date="2024-01" db="EMBL/GenBank/DDBJ databases">
        <title>A draft genome for the cacao thread blight pathogen Marasmiellus scandens.</title>
        <authorList>
            <person name="Baruah I.K."/>
            <person name="Leung J."/>
            <person name="Bukari Y."/>
            <person name="Amoako-Attah I."/>
            <person name="Meinhardt L.W."/>
            <person name="Bailey B.A."/>
            <person name="Cohen S.P."/>
        </authorList>
    </citation>
    <scope>NUCLEOTIDE SEQUENCE [LARGE SCALE GENOMIC DNA]</scope>
    <source>
        <strain evidence="1 2">GH-19</strain>
    </source>
</reference>
<protein>
    <submittedName>
        <fullName evidence="1">Uncharacterized protein</fullName>
    </submittedName>
</protein>
<dbReference type="EMBL" id="JBANRG010000001">
    <property type="protein sequence ID" value="KAK7472699.1"/>
    <property type="molecule type" value="Genomic_DNA"/>
</dbReference>
<gene>
    <name evidence="1" type="ORF">VKT23_000810</name>
</gene>
<dbReference type="Proteomes" id="UP001498398">
    <property type="component" value="Unassembled WGS sequence"/>
</dbReference>
<keyword evidence="2" id="KW-1185">Reference proteome</keyword>
<evidence type="ECO:0000313" key="2">
    <source>
        <dbReference type="Proteomes" id="UP001498398"/>
    </source>
</evidence>
<proteinExistence type="predicted"/>
<organism evidence="1 2">
    <name type="scientific">Marasmiellus scandens</name>
    <dbReference type="NCBI Taxonomy" id="2682957"/>
    <lineage>
        <taxon>Eukaryota</taxon>
        <taxon>Fungi</taxon>
        <taxon>Dikarya</taxon>
        <taxon>Basidiomycota</taxon>
        <taxon>Agaricomycotina</taxon>
        <taxon>Agaricomycetes</taxon>
        <taxon>Agaricomycetidae</taxon>
        <taxon>Agaricales</taxon>
        <taxon>Marasmiineae</taxon>
        <taxon>Omphalotaceae</taxon>
        <taxon>Marasmiellus</taxon>
    </lineage>
</organism>
<accession>A0ABR1K7S9</accession>
<evidence type="ECO:0000313" key="1">
    <source>
        <dbReference type="EMBL" id="KAK7472699.1"/>
    </source>
</evidence>